<reference evidence="1" key="1">
    <citation type="submission" date="2018-10" db="EMBL/GenBank/DDBJ databases">
        <title>Hidden diversity of soil giant viruses.</title>
        <authorList>
            <person name="Schulz F."/>
            <person name="Alteio L."/>
            <person name="Goudeau D."/>
            <person name="Ryan E.M."/>
            <person name="Malmstrom R.R."/>
            <person name="Blanchard J."/>
            <person name="Woyke T."/>
        </authorList>
    </citation>
    <scope>NUCLEOTIDE SEQUENCE</scope>
    <source>
        <strain evidence="1">HYV1</strain>
    </source>
</reference>
<feature type="non-terminal residue" evidence="1">
    <location>
        <position position="50"/>
    </location>
</feature>
<organism evidence="1">
    <name type="scientific">Hyperionvirus sp</name>
    <dbReference type="NCBI Taxonomy" id="2487770"/>
    <lineage>
        <taxon>Viruses</taxon>
        <taxon>Varidnaviria</taxon>
        <taxon>Bamfordvirae</taxon>
        <taxon>Nucleocytoviricota</taxon>
        <taxon>Megaviricetes</taxon>
        <taxon>Imitervirales</taxon>
        <taxon>Mimiviridae</taxon>
        <taxon>Klosneuvirinae</taxon>
    </lineage>
</organism>
<gene>
    <name evidence="1" type="ORF">Hyperionvirus48_8</name>
</gene>
<name>A0A3G5AG66_9VIRU</name>
<sequence length="50" mass="5896">MLNRWENNDPPFIPPPLLFGTLPPFMENYTTLGPQKFEVTDGFRIYSHKK</sequence>
<proteinExistence type="predicted"/>
<protein>
    <submittedName>
        <fullName evidence="1">Uncharacterized protein</fullName>
    </submittedName>
</protein>
<dbReference type="EMBL" id="MK072430">
    <property type="protein sequence ID" value="AYV84883.1"/>
    <property type="molecule type" value="Genomic_DNA"/>
</dbReference>
<accession>A0A3G5AG66</accession>
<evidence type="ECO:0000313" key="1">
    <source>
        <dbReference type="EMBL" id="AYV84883.1"/>
    </source>
</evidence>